<dbReference type="AlphaFoldDB" id="A0A418SGV0"/>
<dbReference type="KEGG" id="palw:PSAL_000410"/>
<evidence type="ECO:0008006" key="3">
    <source>
        <dbReference type="Google" id="ProtNLM"/>
    </source>
</evidence>
<gene>
    <name evidence="1" type="ORF">PSAL_000410</name>
</gene>
<reference evidence="1 2" key="1">
    <citation type="submission" date="2020-08" db="EMBL/GenBank/DDBJ databases">
        <title>Genome sequence of Rhodobacteraceae bacterium Lw-13e.</title>
        <authorList>
            <person name="Poehlein A."/>
            <person name="Wolter L."/>
            <person name="Daniel R."/>
            <person name="Brinkhoff T."/>
        </authorList>
    </citation>
    <scope>NUCLEOTIDE SEQUENCE [LARGE SCALE GENOMIC DNA]</scope>
    <source>
        <strain evidence="1 2">Lw-13e</strain>
    </source>
</reference>
<evidence type="ECO:0000313" key="2">
    <source>
        <dbReference type="Proteomes" id="UP000283786"/>
    </source>
</evidence>
<protein>
    <recommendedName>
        <fullName evidence="3">2,4-dihydroxyhept-2-ene-1,7-dioic acid aldolase</fullName>
    </recommendedName>
</protein>
<dbReference type="Proteomes" id="UP000283786">
    <property type="component" value="Chromosome"/>
</dbReference>
<organism evidence="1 2">
    <name type="scientific">Pseudooceanicola algae</name>
    <dbReference type="NCBI Taxonomy" id="1537215"/>
    <lineage>
        <taxon>Bacteria</taxon>
        <taxon>Pseudomonadati</taxon>
        <taxon>Pseudomonadota</taxon>
        <taxon>Alphaproteobacteria</taxon>
        <taxon>Rhodobacterales</taxon>
        <taxon>Paracoccaceae</taxon>
        <taxon>Pseudooceanicola</taxon>
    </lineage>
</organism>
<accession>A0A418SGV0</accession>
<evidence type="ECO:0000313" key="1">
    <source>
        <dbReference type="EMBL" id="QPM88839.1"/>
    </source>
</evidence>
<sequence>MLTASAYLETANGSKYLQQLCKHFAHKVPVEYDATSAKAAMPAGPATMQADENGLHMVVTAEDDATMKRAKFVFEDHLKKFAFREPFDSLDWTDGTAGEAAA</sequence>
<proteinExistence type="predicted"/>
<dbReference type="Pfam" id="PF09981">
    <property type="entry name" value="DUF2218"/>
    <property type="match status" value="1"/>
</dbReference>
<dbReference type="OrthoDB" id="9806511at2"/>
<dbReference type="InterPro" id="IPR014543">
    <property type="entry name" value="UCP028291"/>
</dbReference>
<dbReference type="EMBL" id="CP060436">
    <property type="protein sequence ID" value="QPM88839.1"/>
    <property type="molecule type" value="Genomic_DNA"/>
</dbReference>
<dbReference type="RefSeq" id="WP_119839179.1">
    <property type="nucleotide sequence ID" value="NZ_CP060436.1"/>
</dbReference>
<keyword evidence="2" id="KW-1185">Reference proteome</keyword>
<dbReference type="Gene3D" id="3.30.310.50">
    <property type="entry name" value="Alpha-D-phosphohexomutase, C-terminal domain"/>
    <property type="match status" value="1"/>
</dbReference>
<dbReference type="PIRSF" id="PIRSF028291">
    <property type="entry name" value="UCP028291"/>
    <property type="match status" value="1"/>
</dbReference>
<name>A0A418SGV0_9RHOB</name>